<evidence type="ECO:0000313" key="2">
    <source>
        <dbReference type="Proteomes" id="UP000054337"/>
    </source>
</evidence>
<organism evidence="1 2">
    <name type="scientific">Bipolaris victoriae (strain FI3)</name>
    <name type="common">Victoria blight of oats agent</name>
    <name type="synonym">Cochliobolus victoriae</name>
    <dbReference type="NCBI Taxonomy" id="930091"/>
    <lineage>
        <taxon>Eukaryota</taxon>
        <taxon>Fungi</taxon>
        <taxon>Dikarya</taxon>
        <taxon>Ascomycota</taxon>
        <taxon>Pezizomycotina</taxon>
        <taxon>Dothideomycetes</taxon>
        <taxon>Pleosporomycetidae</taxon>
        <taxon>Pleosporales</taxon>
        <taxon>Pleosporineae</taxon>
        <taxon>Pleosporaceae</taxon>
        <taxon>Bipolaris</taxon>
    </lineage>
</organism>
<dbReference type="Proteomes" id="UP000054337">
    <property type="component" value="Unassembled WGS sequence"/>
</dbReference>
<feature type="non-terminal residue" evidence="1">
    <location>
        <position position="1"/>
    </location>
</feature>
<evidence type="ECO:0000313" key="1">
    <source>
        <dbReference type="EMBL" id="EUN21408.1"/>
    </source>
</evidence>
<sequence>EETARCGLEEDIVSHEGNLVSGNAEGSFERTARSRHEKLLGPMAWTLTLPKNYRTRRSAGGLM</sequence>
<dbReference type="GeneID" id="26250478"/>
<proteinExistence type="predicted"/>
<dbReference type="AlphaFoldDB" id="W7DTA2"/>
<gene>
    <name evidence="1" type="ORF">COCVIDRAFT_114040</name>
</gene>
<protein>
    <submittedName>
        <fullName evidence="1">Uncharacterized protein</fullName>
    </submittedName>
</protein>
<reference evidence="1 2" key="1">
    <citation type="journal article" date="2013" name="PLoS Genet.">
        <title>Comparative genome structure, secondary metabolite, and effector coding capacity across Cochliobolus pathogens.</title>
        <authorList>
            <person name="Condon B.J."/>
            <person name="Leng Y."/>
            <person name="Wu D."/>
            <person name="Bushley K.E."/>
            <person name="Ohm R.A."/>
            <person name="Otillar R."/>
            <person name="Martin J."/>
            <person name="Schackwitz W."/>
            <person name="Grimwood J."/>
            <person name="MohdZainudin N."/>
            <person name="Xue C."/>
            <person name="Wang R."/>
            <person name="Manning V.A."/>
            <person name="Dhillon B."/>
            <person name="Tu Z.J."/>
            <person name="Steffenson B.J."/>
            <person name="Salamov A."/>
            <person name="Sun H."/>
            <person name="Lowry S."/>
            <person name="LaButti K."/>
            <person name="Han J."/>
            <person name="Copeland A."/>
            <person name="Lindquist E."/>
            <person name="Barry K."/>
            <person name="Schmutz J."/>
            <person name="Baker S.E."/>
            <person name="Ciuffetti L.M."/>
            <person name="Grigoriev I.V."/>
            <person name="Zhong S."/>
            <person name="Turgeon B.G."/>
        </authorList>
    </citation>
    <scope>NUCLEOTIDE SEQUENCE [LARGE SCALE GENOMIC DNA]</scope>
    <source>
        <strain evidence="1 2">FI3</strain>
    </source>
</reference>
<keyword evidence="2" id="KW-1185">Reference proteome</keyword>
<name>W7DTA2_BIPV3</name>
<dbReference type="HOGENOM" id="CLU_2891898_0_0_1"/>
<dbReference type="RefSeq" id="XP_014550983.1">
    <property type="nucleotide sequence ID" value="XM_014695497.1"/>
</dbReference>
<accession>W7DTA2</accession>
<dbReference type="EMBL" id="KI968849">
    <property type="protein sequence ID" value="EUN21408.1"/>
    <property type="molecule type" value="Genomic_DNA"/>
</dbReference>